<evidence type="ECO:0000313" key="2">
    <source>
        <dbReference type="Proteomes" id="UP001157006"/>
    </source>
</evidence>
<dbReference type="Proteomes" id="UP001157006">
    <property type="component" value="Chromosome 4"/>
</dbReference>
<gene>
    <name evidence="1" type="ORF">VFH_IV114440</name>
</gene>
<evidence type="ECO:0008006" key="3">
    <source>
        <dbReference type="Google" id="ProtNLM"/>
    </source>
</evidence>
<sequence length="124" mass="14091">MEKECLLYYSMFTYSNDPTLRLISDHSVKYELLGNDSIFSIFKAKFGHLPVVENGEVVALLDISKCLYDAKVKANAMVVEDVQLMQVRLAGKNAGSLYRGNAFYPHVALHRISRCQSYLLHMVK</sequence>
<dbReference type="EMBL" id="OX451739">
    <property type="protein sequence ID" value="CAI8609051.1"/>
    <property type="molecule type" value="Genomic_DNA"/>
</dbReference>
<organism evidence="1 2">
    <name type="scientific">Vicia faba</name>
    <name type="common">Broad bean</name>
    <name type="synonym">Faba vulgaris</name>
    <dbReference type="NCBI Taxonomy" id="3906"/>
    <lineage>
        <taxon>Eukaryota</taxon>
        <taxon>Viridiplantae</taxon>
        <taxon>Streptophyta</taxon>
        <taxon>Embryophyta</taxon>
        <taxon>Tracheophyta</taxon>
        <taxon>Spermatophyta</taxon>
        <taxon>Magnoliopsida</taxon>
        <taxon>eudicotyledons</taxon>
        <taxon>Gunneridae</taxon>
        <taxon>Pentapetalae</taxon>
        <taxon>rosids</taxon>
        <taxon>fabids</taxon>
        <taxon>Fabales</taxon>
        <taxon>Fabaceae</taxon>
        <taxon>Papilionoideae</taxon>
        <taxon>50 kb inversion clade</taxon>
        <taxon>NPAAA clade</taxon>
        <taxon>Hologalegina</taxon>
        <taxon>IRL clade</taxon>
        <taxon>Fabeae</taxon>
        <taxon>Vicia</taxon>
    </lineage>
</organism>
<reference evidence="1 2" key="1">
    <citation type="submission" date="2023-01" db="EMBL/GenBank/DDBJ databases">
        <authorList>
            <person name="Kreplak J."/>
        </authorList>
    </citation>
    <scope>NUCLEOTIDE SEQUENCE [LARGE SCALE GENOMIC DNA]</scope>
</reference>
<name>A0AAV1AGT5_VICFA</name>
<dbReference type="AlphaFoldDB" id="A0AAV1AGT5"/>
<accession>A0AAV1AGT5</accession>
<protein>
    <recommendedName>
        <fullName evidence="3">CBS domain-containing protein</fullName>
    </recommendedName>
</protein>
<keyword evidence="2" id="KW-1185">Reference proteome</keyword>
<proteinExistence type="predicted"/>
<evidence type="ECO:0000313" key="1">
    <source>
        <dbReference type="EMBL" id="CAI8609051.1"/>
    </source>
</evidence>